<dbReference type="InterPro" id="IPR036803">
    <property type="entry name" value="Porphobilinogen_deaminase_C_sf"/>
</dbReference>
<dbReference type="PANTHER" id="PTHR11557">
    <property type="entry name" value="PORPHOBILINOGEN DEAMINASE"/>
    <property type="match status" value="1"/>
</dbReference>
<dbReference type="PANTHER" id="PTHR11557:SF0">
    <property type="entry name" value="PORPHOBILINOGEN DEAMINASE"/>
    <property type="match status" value="1"/>
</dbReference>
<comment type="subunit">
    <text evidence="6">Monomer.</text>
</comment>
<comment type="function">
    <text evidence="1 6">Tetrapolymerization of the monopyrrole PBG into the hydroxymethylbilane pre-uroporphyrinogen in several discrete steps.</text>
</comment>
<keyword evidence="10" id="KW-1185">Reference proteome</keyword>
<proteinExistence type="inferred from homology"/>
<evidence type="ECO:0000256" key="3">
    <source>
        <dbReference type="ARBA" id="ARBA00022679"/>
    </source>
</evidence>
<dbReference type="InterPro" id="IPR022417">
    <property type="entry name" value="Porphobilin_deaminase_N"/>
</dbReference>
<feature type="domain" description="Porphobilinogen deaminase C-terminal" evidence="8">
    <location>
        <begin position="223"/>
        <end position="290"/>
    </location>
</feature>
<dbReference type="PRINTS" id="PR00151">
    <property type="entry name" value="PORPHBDMNASE"/>
</dbReference>
<comment type="catalytic activity">
    <reaction evidence="5 6">
        <text>4 porphobilinogen + H2O = hydroxymethylbilane + 4 NH4(+)</text>
        <dbReference type="Rhea" id="RHEA:13185"/>
        <dbReference type="ChEBI" id="CHEBI:15377"/>
        <dbReference type="ChEBI" id="CHEBI:28938"/>
        <dbReference type="ChEBI" id="CHEBI:57845"/>
        <dbReference type="ChEBI" id="CHEBI:58126"/>
        <dbReference type="EC" id="2.5.1.61"/>
    </reaction>
</comment>
<dbReference type="SUPFAM" id="SSF53850">
    <property type="entry name" value="Periplasmic binding protein-like II"/>
    <property type="match status" value="1"/>
</dbReference>
<dbReference type="NCBIfam" id="TIGR00212">
    <property type="entry name" value="hemC"/>
    <property type="match status" value="1"/>
</dbReference>
<feature type="modified residue" description="S-(dipyrrolylmethanemethyl)cysteine" evidence="6">
    <location>
        <position position="237"/>
    </location>
</feature>
<dbReference type="GO" id="GO:0004418">
    <property type="term" value="F:hydroxymethylbilane synthase activity"/>
    <property type="evidence" value="ECO:0007669"/>
    <property type="project" value="UniProtKB-EC"/>
</dbReference>
<name>A0ABS8G0Q5_9FIRM</name>
<organism evidence="9 10">
    <name type="scientific">Ruminococcus turbiniformis</name>
    <dbReference type="NCBI Taxonomy" id="2881258"/>
    <lineage>
        <taxon>Bacteria</taxon>
        <taxon>Bacillati</taxon>
        <taxon>Bacillota</taxon>
        <taxon>Clostridia</taxon>
        <taxon>Eubacteriales</taxon>
        <taxon>Oscillospiraceae</taxon>
        <taxon>Ruminococcus</taxon>
    </lineage>
</organism>
<evidence type="ECO:0000313" key="9">
    <source>
        <dbReference type="EMBL" id="MCC2255900.1"/>
    </source>
</evidence>
<comment type="cofactor">
    <cofactor evidence="6">
        <name>dipyrromethane</name>
        <dbReference type="ChEBI" id="CHEBI:60342"/>
    </cofactor>
    <text evidence="6">Binds 1 dipyrromethane group covalently.</text>
</comment>
<dbReference type="Gene3D" id="3.30.160.40">
    <property type="entry name" value="Porphobilinogen deaminase, C-terminal domain"/>
    <property type="match status" value="1"/>
</dbReference>
<sequence>MRSFVRIGSRESILAVRQAEIIRERILAYDPEISVEIVTMKTTGDKIMDKSLEKIGGKGLFVKELDRALLDGRIDIAVHSLKDVPMEVNPDLPLLAYSRREDPRDVLILRRGLEKLPENAVVGTSSRRRALQMSKLFPGCTFRGIRGNVHTRMRKLEEEGYDATLLAAAGLKRLGMEHVIGRYFSTEEMIPAAGQGILAVQGRRGETFGWIPALDDPAGRAAACAERQFIRTCGGGCTSPSAAYAEVSGGELRIRGLYYDENSGEYREGELCADISRAEQAGEELARRLMEDQAAGGKYDRERAEM</sequence>
<comment type="caution">
    <text evidence="9">The sequence shown here is derived from an EMBL/GenBank/DDBJ whole genome shotgun (WGS) entry which is preliminary data.</text>
</comment>
<dbReference type="InterPro" id="IPR000860">
    <property type="entry name" value="HemC"/>
</dbReference>
<dbReference type="Pfam" id="PF01379">
    <property type="entry name" value="Porphobil_deam"/>
    <property type="match status" value="1"/>
</dbReference>
<keyword evidence="3 6" id="KW-0808">Transferase</keyword>
<comment type="similarity">
    <text evidence="2 6">Belongs to the HMBS family.</text>
</comment>
<gene>
    <name evidence="6 9" type="primary">hemC</name>
    <name evidence="9" type="ORF">LKD70_16025</name>
</gene>
<dbReference type="Pfam" id="PF03900">
    <property type="entry name" value="Porphobil_deamC"/>
    <property type="match status" value="1"/>
</dbReference>
<evidence type="ECO:0000259" key="8">
    <source>
        <dbReference type="Pfam" id="PF03900"/>
    </source>
</evidence>
<dbReference type="RefSeq" id="WP_227708882.1">
    <property type="nucleotide sequence ID" value="NZ_JAJEQX010000040.1"/>
</dbReference>
<reference evidence="9 10" key="1">
    <citation type="submission" date="2021-10" db="EMBL/GenBank/DDBJ databases">
        <title>Anaerobic single-cell dispensing facilitates the cultivation of human gut bacteria.</title>
        <authorList>
            <person name="Afrizal A."/>
        </authorList>
    </citation>
    <scope>NUCLEOTIDE SEQUENCE [LARGE SCALE GENOMIC DNA]</scope>
    <source>
        <strain evidence="9 10">CLA-AA-H200</strain>
    </source>
</reference>
<dbReference type="EMBL" id="JAJEQX010000040">
    <property type="protein sequence ID" value="MCC2255900.1"/>
    <property type="molecule type" value="Genomic_DNA"/>
</dbReference>
<dbReference type="InterPro" id="IPR022418">
    <property type="entry name" value="Porphobilinogen_deaminase_C"/>
</dbReference>
<evidence type="ECO:0000256" key="1">
    <source>
        <dbReference type="ARBA" id="ARBA00002869"/>
    </source>
</evidence>
<dbReference type="SUPFAM" id="SSF54782">
    <property type="entry name" value="Porphobilinogen deaminase (hydroxymethylbilane synthase), C-terminal domain"/>
    <property type="match status" value="1"/>
</dbReference>
<evidence type="ECO:0000313" key="10">
    <source>
        <dbReference type="Proteomes" id="UP001198151"/>
    </source>
</evidence>
<evidence type="ECO:0000256" key="2">
    <source>
        <dbReference type="ARBA" id="ARBA00005638"/>
    </source>
</evidence>
<keyword evidence="4 6" id="KW-0627">Porphyrin biosynthesis</keyword>
<feature type="domain" description="Porphobilinogen deaminase N-terminal" evidence="7">
    <location>
        <begin position="5"/>
        <end position="206"/>
    </location>
</feature>
<comment type="miscellaneous">
    <text evidence="6">The porphobilinogen subunits are added to the dipyrromethane group.</text>
</comment>
<dbReference type="Proteomes" id="UP001198151">
    <property type="component" value="Unassembled WGS sequence"/>
</dbReference>
<dbReference type="PIRSF" id="PIRSF001438">
    <property type="entry name" value="4pyrrol_synth_OHMeBilane_synth"/>
    <property type="match status" value="1"/>
</dbReference>
<dbReference type="Gene3D" id="3.40.190.10">
    <property type="entry name" value="Periplasmic binding protein-like II"/>
    <property type="match status" value="2"/>
</dbReference>
<evidence type="ECO:0000256" key="4">
    <source>
        <dbReference type="ARBA" id="ARBA00023244"/>
    </source>
</evidence>
<accession>A0ABS8G0Q5</accession>
<dbReference type="HAMAP" id="MF_00260">
    <property type="entry name" value="Porphobil_deam"/>
    <property type="match status" value="1"/>
</dbReference>
<evidence type="ECO:0000256" key="5">
    <source>
        <dbReference type="ARBA" id="ARBA00048169"/>
    </source>
</evidence>
<evidence type="ECO:0000259" key="7">
    <source>
        <dbReference type="Pfam" id="PF01379"/>
    </source>
</evidence>
<dbReference type="EC" id="2.5.1.61" evidence="6"/>
<dbReference type="CDD" id="cd00494">
    <property type="entry name" value="PBP2_HMBS"/>
    <property type="match status" value="1"/>
</dbReference>
<protein>
    <recommendedName>
        <fullName evidence="6">Porphobilinogen deaminase</fullName>
        <shortName evidence="6">PBG</shortName>
        <ecNumber evidence="6">2.5.1.61</ecNumber>
    </recommendedName>
    <alternativeName>
        <fullName evidence="6">Hydroxymethylbilane synthase</fullName>
        <shortName evidence="6">HMBS</shortName>
    </alternativeName>
    <alternativeName>
        <fullName evidence="6">Pre-uroporphyrinogen synthase</fullName>
    </alternativeName>
</protein>
<evidence type="ECO:0000256" key="6">
    <source>
        <dbReference type="HAMAP-Rule" id="MF_00260"/>
    </source>
</evidence>